<evidence type="ECO:0000259" key="6">
    <source>
        <dbReference type="PROSITE" id="PS51192"/>
    </source>
</evidence>
<dbReference type="PANTHER" id="PTHR12131:SF1">
    <property type="entry name" value="ATP-DEPENDENT RNA HELICASE SUPV3L1, MITOCHONDRIAL-RELATED"/>
    <property type="match status" value="1"/>
</dbReference>
<feature type="region of interest" description="Disordered" evidence="5">
    <location>
        <begin position="779"/>
        <end position="798"/>
    </location>
</feature>
<evidence type="ECO:0000256" key="1">
    <source>
        <dbReference type="ARBA" id="ARBA00022741"/>
    </source>
</evidence>
<evidence type="ECO:0000256" key="5">
    <source>
        <dbReference type="SAM" id="MobiDB-lite"/>
    </source>
</evidence>
<evidence type="ECO:0000256" key="3">
    <source>
        <dbReference type="ARBA" id="ARBA00022806"/>
    </source>
</evidence>
<name>A0A3B0T2R4_9ZZZZ</name>
<feature type="compositionally biased region" description="Polar residues" evidence="5">
    <location>
        <begin position="887"/>
        <end position="909"/>
    </location>
</feature>
<dbReference type="GO" id="GO:0016787">
    <property type="term" value="F:hydrolase activity"/>
    <property type="evidence" value="ECO:0007669"/>
    <property type="project" value="UniProtKB-KW"/>
</dbReference>
<reference evidence="8" key="1">
    <citation type="submission" date="2018-06" db="EMBL/GenBank/DDBJ databases">
        <authorList>
            <person name="Zhirakovskaya E."/>
        </authorList>
    </citation>
    <scope>NUCLEOTIDE SEQUENCE</scope>
</reference>
<dbReference type="InterPro" id="IPR027417">
    <property type="entry name" value="P-loop_NTPase"/>
</dbReference>
<gene>
    <name evidence="8" type="ORF">MNBD_ALPHA09-2191</name>
</gene>
<feature type="compositionally biased region" description="Basic residues" evidence="5">
    <location>
        <begin position="938"/>
        <end position="953"/>
    </location>
</feature>
<dbReference type="PROSITE" id="PS51194">
    <property type="entry name" value="HELICASE_CTER"/>
    <property type="match status" value="1"/>
</dbReference>
<accession>A0A3B0T2R4</accession>
<keyword evidence="1" id="KW-0547">Nucleotide-binding</keyword>
<dbReference type="PANTHER" id="PTHR12131">
    <property type="entry name" value="ATP-DEPENDENT RNA AND DNA HELICASE"/>
    <property type="match status" value="1"/>
</dbReference>
<feature type="domain" description="Helicase C-terminal" evidence="7">
    <location>
        <begin position="168"/>
        <end position="321"/>
    </location>
</feature>
<feature type="compositionally biased region" description="Basic and acidic residues" evidence="5">
    <location>
        <begin position="954"/>
        <end position="966"/>
    </location>
</feature>
<dbReference type="SMART" id="SM00490">
    <property type="entry name" value="HELICc"/>
    <property type="match status" value="1"/>
</dbReference>
<dbReference type="AlphaFoldDB" id="A0A3B0T2R4"/>
<proteinExistence type="predicted"/>
<dbReference type="EMBL" id="UOEM01000010">
    <property type="protein sequence ID" value="VAW10343.1"/>
    <property type="molecule type" value="Genomic_DNA"/>
</dbReference>
<organism evidence="8">
    <name type="scientific">hydrothermal vent metagenome</name>
    <dbReference type="NCBI Taxonomy" id="652676"/>
    <lineage>
        <taxon>unclassified sequences</taxon>
        <taxon>metagenomes</taxon>
        <taxon>ecological metagenomes</taxon>
    </lineage>
</organism>
<dbReference type="InterPro" id="IPR001650">
    <property type="entry name" value="Helicase_C-like"/>
</dbReference>
<dbReference type="GO" id="GO:0004386">
    <property type="term" value="F:helicase activity"/>
    <property type="evidence" value="ECO:0007669"/>
    <property type="project" value="UniProtKB-KW"/>
</dbReference>
<dbReference type="InterPro" id="IPR055206">
    <property type="entry name" value="DEXQc_SUV3"/>
</dbReference>
<dbReference type="InterPro" id="IPR014001">
    <property type="entry name" value="Helicase_ATP-bd"/>
</dbReference>
<sequence length="1040" mass="113002">MPGDWAPRDRAPGDWAPGARVTAVLGPTNTGKTHLAIERMTAHQTGMIGLPLRLLAREVYDRVAEKMGKNTVALITGEEKILPRRPRFYVSTVEAMPLDISVEFLAVDEIQLAANAERGHIFTHRLLNARGRVETMMLGAASMRPLMEQLLTGANFVTRPRFSLLTYSGPKKISRLPRRSAIVAFSADGVYAIAETIRRQRGGAAVVLGALSPRTRNAQVELYQNGDVDFIVATDAIGMGLNMNVDHVAFSATCKFDGVHHRNLNAAELAQIAGRAGRHMNDGTFGITGKCEPLDDETVASIEQHRFAPLKVLQWRSDQLDFSSAENLIVSLNVPPKRHGLTRARADSDFGALEFLVNSDQLNPPVNPPARGPAAVKTLWEACQIPDFRKVGVSHHAAMVGRIYGYILGDTGVVPEDWMAKQLAYADRTDGDIDTLATRISHVRTWTFISNRAHWLKDASHWQERTRAIEDKLSDALHERLTQRFVDRRTSVLMKRIKDNETLLAGVSDDGDVTVEGEFIGKLDGLRFALDTASQNGVDTKALRAAALKVLAGELGQRAAKLVAEDNVAFALTDGGYITWRGAPVARLEGSDRSLAPRLKLLADEQIAPPDHDAVEKRLAAWLTHHIAEVLAPLFALEADTQVTGLARGVGFRVAENLGLLAREDVAGDVHLLDQPSRATLRRHGLRFGAFTLFFPLLLKPQAAGLRLLLFKLAQEASGGTLRDDWPDAPTDGLTSFAVAREAPKAFYEALGYRICGARAVRADMLERLGDALRPLINWKPGKDGETRPEGSHASGGFTVTPTMMSLVGCSGEAFAEILTALGFERQKFAPPAPAPADQSKENLVTALVITAAVEDTEPVPPSDPKPGSSPETETGSGPEPEAATPDQASADQDTSDVTAPPQTLTASEAASPEITDPKATTPQTENEAPEPIDVWRPKGRRPERRRTKKIQARRPDADKAGKENNKNAGKPGKSQRGKPAAGRPNRNGKDRPEKSSSRPPGRDGGAKPPRRREPEYPKDSPFAVLKALKASMEKDKPKS</sequence>
<evidence type="ECO:0000259" key="7">
    <source>
        <dbReference type="PROSITE" id="PS51194"/>
    </source>
</evidence>
<feature type="compositionally biased region" description="Basic and acidic residues" evidence="5">
    <location>
        <begin position="988"/>
        <end position="1019"/>
    </location>
</feature>
<dbReference type="SUPFAM" id="SSF52540">
    <property type="entry name" value="P-loop containing nucleoside triphosphate hydrolases"/>
    <property type="match status" value="2"/>
</dbReference>
<keyword evidence="3 8" id="KW-0347">Helicase</keyword>
<evidence type="ECO:0000256" key="2">
    <source>
        <dbReference type="ARBA" id="ARBA00022801"/>
    </source>
</evidence>
<dbReference type="PROSITE" id="PS51192">
    <property type="entry name" value="HELICASE_ATP_BIND_1"/>
    <property type="match status" value="1"/>
</dbReference>
<dbReference type="Gene3D" id="3.40.50.300">
    <property type="entry name" value="P-loop containing nucleotide triphosphate hydrolases"/>
    <property type="match status" value="2"/>
</dbReference>
<dbReference type="Pfam" id="PF00271">
    <property type="entry name" value="Helicase_C"/>
    <property type="match status" value="1"/>
</dbReference>
<feature type="compositionally biased region" description="Low complexity" evidence="5">
    <location>
        <begin position="867"/>
        <end position="882"/>
    </location>
</feature>
<feature type="compositionally biased region" description="Basic and acidic residues" evidence="5">
    <location>
        <begin position="781"/>
        <end position="791"/>
    </location>
</feature>
<dbReference type="InterPro" id="IPR050699">
    <property type="entry name" value="RNA-DNA_Helicase"/>
</dbReference>
<keyword evidence="4" id="KW-0067">ATP-binding</keyword>
<evidence type="ECO:0000313" key="8">
    <source>
        <dbReference type="EMBL" id="VAW10343.1"/>
    </source>
</evidence>
<keyword evidence="2" id="KW-0378">Hydrolase</keyword>
<protein>
    <submittedName>
        <fullName evidence="8">ATP-dependent DNA helicase</fullName>
    </submittedName>
</protein>
<dbReference type="GO" id="GO:0005524">
    <property type="term" value="F:ATP binding"/>
    <property type="evidence" value="ECO:0007669"/>
    <property type="project" value="UniProtKB-KW"/>
</dbReference>
<dbReference type="Pfam" id="PF22527">
    <property type="entry name" value="DEXQc_Suv3"/>
    <property type="match status" value="1"/>
</dbReference>
<evidence type="ECO:0000256" key="4">
    <source>
        <dbReference type="ARBA" id="ARBA00022840"/>
    </source>
</evidence>
<feature type="domain" description="Helicase ATP-binding" evidence="6">
    <location>
        <begin position="13"/>
        <end position="160"/>
    </location>
</feature>
<feature type="region of interest" description="Disordered" evidence="5">
    <location>
        <begin position="854"/>
        <end position="1040"/>
    </location>
</feature>